<dbReference type="PANTHER" id="PTHR30069">
    <property type="entry name" value="TONB-DEPENDENT OUTER MEMBRANE RECEPTOR"/>
    <property type="match status" value="1"/>
</dbReference>
<evidence type="ECO:0000256" key="1">
    <source>
        <dbReference type="ARBA" id="ARBA00022729"/>
    </source>
</evidence>
<keyword evidence="2" id="KW-0675">Receptor</keyword>
<keyword evidence="3" id="KW-1185">Reference proteome</keyword>
<proteinExistence type="predicted"/>
<evidence type="ECO:0000313" key="2">
    <source>
        <dbReference type="EMBL" id="GAA4397483.1"/>
    </source>
</evidence>
<dbReference type="SUPFAM" id="SSF56935">
    <property type="entry name" value="Porins"/>
    <property type="match status" value="1"/>
</dbReference>
<dbReference type="InterPro" id="IPR039426">
    <property type="entry name" value="TonB-dep_rcpt-like"/>
</dbReference>
<evidence type="ECO:0000313" key="3">
    <source>
        <dbReference type="Proteomes" id="UP001500936"/>
    </source>
</evidence>
<dbReference type="Proteomes" id="UP001500936">
    <property type="component" value="Unassembled WGS sequence"/>
</dbReference>
<keyword evidence="1" id="KW-0732">Signal</keyword>
<comment type="caution">
    <text evidence="2">The sequence shown here is derived from an EMBL/GenBank/DDBJ whole genome shotgun (WGS) entry which is preliminary data.</text>
</comment>
<protein>
    <submittedName>
        <fullName evidence="2">TonB-dependent receptor</fullName>
    </submittedName>
</protein>
<reference evidence="3" key="1">
    <citation type="journal article" date="2019" name="Int. J. Syst. Evol. Microbiol.">
        <title>The Global Catalogue of Microorganisms (GCM) 10K type strain sequencing project: providing services to taxonomists for standard genome sequencing and annotation.</title>
        <authorList>
            <consortium name="The Broad Institute Genomics Platform"/>
            <consortium name="The Broad Institute Genome Sequencing Center for Infectious Disease"/>
            <person name="Wu L."/>
            <person name="Ma J."/>
        </authorList>
    </citation>
    <scope>NUCLEOTIDE SEQUENCE [LARGE SCALE GENOMIC DNA]</scope>
    <source>
        <strain evidence="3">JCM 17925</strain>
    </source>
</reference>
<dbReference type="EMBL" id="BAABHB010000001">
    <property type="protein sequence ID" value="GAA4397483.1"/>
    <property type="molecule type" value="Genomic_DNA"/>
</dbReference>
<dbReference type="PANTHER" id="PTHR30069:SF29">
    <property type="entry name" value="HEMOGLOBIN AND HEMOGLOBIN-HAPTOGLOBIN-BINDING PROTEIN 1-RELATED"/>
    <property type="match status" value="1"/>
</dbReference>
<gene>
    <name evidence="2" type="ORF">GCM10023187_07000</name>
</gene>
<organism evidence="2 3">
    <name type="scientific">Nibrella viscosa</name>
    <dbReference type="NCBI Taxonomy" id="1084524"/>
    <lineage>
        <taxon>Bacteria</taxon>
        <taxon>Pseudomonadati</taxon>
        <taxon>Bacteroidota</taxon>
        <taxon>Cytophagia</taxon>
        <taxon>Cytophagales</taxon>
        <taxon>Spirosomataceae</taxon>
        <taxon>Nibrella</taxon>
    </lineage>
</organism>
<name>A0ABP8JY51_9BACT</name>
<accession>A0ABP8JY51</accession>
<sequence length="647" mass="72259">MLGYKEVQRPVTLNQNAIVVTVKLEEAINKLAGVTITAGSFEAGDEKKGVMLKPLDIVTTASAVGDLAGAINTLPGTQKNGESGRLFVRGGAGNEARLFIDGLYAQNPFQSSAPNLPTRTRFSPFIFKGTNFSTGGYSAEYGQALSSTLVLNTIDYPARTQTDFSLLSVGGSLSHTQHSPKTSVTAEASYFNLALYFGLISQNVRWTKAPVSADGSLHIRQKVGKQGLLKVYALGNTAKSALFQPDPANIERERSVALNNRYMHLNSTYRDALGEKWWLKAGLAYSILDDQIQPEPAQINRKERSLHGKVTLVHDLNQNVSLNMGAELIYSGYRQTHQDSALHQTQTSFFAENLAGAFVEADVYLTSKLVARIGGRAEYSGLLQRGNWSPRINLAYKTGLYSQVSAAYGSFYQTPENDLLRYTNNLTFERADHYILNFQRVRQKQVFRVETYYKQYRQLVTFDRAEAGSYTNNGYGYARGVDVFWRDNKSWPGTDYWVSYSFTDTKRNYRDFSYLQAPSFASAHNLSVVFKRFIAPLKSQVGFTNSITSGRPYADPNATEGEVRRTPVYHDLSFNWSYLHRSSIILYASVSNVTGRRNTFGYLYNPTPDENGIYRRKEIGQGATRFVFVGLLITLSKDKSANQLNNL</sequence>